<proteinExistence type="predicted"/>
<keyword evidence="4 9" id="KW-0067">ATP-binding</keyword>
<dbReference type="PROSITE" id="PS51217">
    <property type="entry name" value="UVRD_HELICASE_CTER"/>
    <property type="match status" value="1"/>
</dbReference>
<dbReference type="InterPro" id="IPR014017">
    <property type="entry name" value="DNA_helicase_UvrD-like_C"/>
</dbReference>
<evidence type="ECO:0000256" key="9">
    <source>
        <dbReference type="PROSITE-ProRule" id="PRU00560"/>
    </source>
</evidence>
<evidence type="ECO:0000256" key="7">
    <source>
        <dbReference type="ARBA" id="ARBA00034808"/>
    </source>
</evidence>
<comment type="caution">
    <text evidence="13">The sequence shown here is derived from an EMBL/GenBank/DDBJ whole genome shotgun (WGS) entry which is preliminary data.</text>
</comment>
<dbReference type="PANTHER" id="PTHR11070:SF67">
    <property type="entry name" value="DNA 3'-5' HELICASE"/>
    <property type="match status" value="1"/>
</dbReference>
<dbReference type="Proteomes" id="UP000326570">
    <property type="component" value="Unassembled WGS sequence"/>
</dbReference>
<dbReference type="GO" id="GO:0005829">
    <property type="term" value="C:cytosol"/>
    <property type="evidence" value="ECO:0007669"/>
    <property type="project" value="TreeGrafter"/>
</dbReference>
<dbReference type="SUPFAM" id="SSF52540">
    <property type="entry name" value="P-loop containing nucleoside triphosphate hydrolases"/>
    <property type="match status" value="1"/>
</dbReference>
<dbReference type="Gene3D" id="3.40.50.300">
    <property type="entry name" value="P-loop containing nucleotide triphosphate hydrolases"/>
    <property type="match status" value="3"/>
</dbReference>
<reference evidence="13 14" key="1">
    <citation type="submission" date="2019-09" db="EMBL/GenBank/DDBJ databases">
        <title>Genome sequence of Adhaeribacter sp. M2.</title>
        <authorList>
            <person name="Srinivasan S."/>
        </authorList>
    </citation>
    <scope>NUCLEOTIDE SEQUENCE [LARGE SCALE GENOMIC DNA]</scope>
    <source>
        <strain evidence="13 14">M2</strain>
    </source>
</reference>
<evidence type="ECO:0000259" key="11">
    <source>
        <dbReference type="PROSITE" id="PS51198"/>
    </source>
</evidence>
<gene>
    <name evidence="13" type="ORF">F0P94_03015</name>
</gene>
<dbReference type="InterPro" id="IPR014016">
    <property type="entry name" value="UvrD-like_ATP-bd"/>
</dbReference>
<dbReference type="GO" id="GO:0005524">
    <property type="term" value="F:ATP binding"/>
    <property type="evidence" value="ECO:0007669"/>
    <property type="project" value="UniProtKB-UniRule"/>
</dbReference>
<evidence type="ECO:0000256" key="3">
    <source>
        <dbReference type="ARBA" id="ARBA00022806"/>
    </source>
</evidence>
<dbReference type="PANTHER" id="PTHR11070">
    <property type="entry name" value="UVRD / RECB / PCRA DNA HELICASE FAMILY MEMBER"/>
    <property type="match status" value="1"/>
</dbReference>
<dbReference type="Pfam" id="PF13361">
    <property type="entry name" value="UvrD_C"/>
    <property type="match status" value="1"/>
</dbReference>
<dbReference type="RefSeq" id="WP_150902210.1">
    <property type="nucleotide sequence ID" value="NZ_VTWT01000001.1"/>
</dbReference>
<dbReference type="PROSITE" id="PS51198">
    <property type="entry name" value="UVRD_HELICASE_ATP_BIND"/>
    <property type="match status" value="1"/>
</dbReference>
<keyword evidence="14" id="KW-1185">Reference proteome</keyword>
<evidence type="ECO:0000259" key="12">
    <source>
        <dbReference type="PROSITE" id="PS51217"/>
    </source>
</evidence>
<dbReference type="Gene3D" id="1.10.3170.10">
    <property type="entry name" value="Recbcd, chain B, domain 2"/>
    <property type="match status" value="1"/>
</dbReference>
<evidence type="ECO:0000256" key="8">
    <source>
        <dbReference type="ARBA" id="ARBA00048988"/>
    </source>
</evidence>
<dbReference type="GO" id="GO:0043138">
    <property type="term" value="F:3'-5' DNA helicase activity"/>
    <property type="evidence" value="ECO:0007669"/>
    <property type="project" value="UniProtKB-EC"/>
</dbReference>
<dbReference type="GO" id="GO:0003677">
    <property type="term" value="F:DNA binding"/>
    <property type="evidence" value="ECO:0007669"/>
    <property type="project" value="InterPro"/>
</dbReference>
<dbReference type="AlphaFoldDB" id="A0A5N1J5S0"/>
<evidence type="ECO:0000256" key="5">
    <source>
        <dbReference type="ARBA" id="ARBA00023235"/>
    </source>
</evidence>
<dbReference type="EMBL" id="VTWT01000001">
    <property type="protein sequence ID" value="KAA9346067.1"/>
    <property type="molecule type" value="Genomic_DNA"/>
</dbReference>
<keyword evidence="5" id="KW-0413">Isomerase</keyword>
<evidence type="ECO:0000256" key="2">
    <source>
        <dbReference type="ARBA" id="ARBA00022801"/>
    </source>
</evidence>
<evidence type="ECO:0000313" key="14">
    <source>
        <dbReference type="Proteomes" id="UP000326570"/>
    </source>
</evidence>
<dbReference type="InterPro" id="IPR027417">
    <property type="entry name" value="P-loop_NTPase"/>
</dbReference>
<evidence type="ECO:0000313" key="13">
    <source>
        <dbReference type="EMBL" id="KAA9346067.1"/>
    </source>
</evidence>
<feature type="domain" description="UvrD-like helicase ATP-binding" evidence="11">
    <location>
        <begin position="1"/>
        <end position="501"/>
    </location>
</feature>
<keyword evidence="3 9" id="KW-0347">Helicase</keyword>
<feature type="domain" description="UvrD-like helicase C-terminal" evidence="12">
    <location>
        <begin position="544"/>
        <end position="801"/>
    </location>
</feature>
<accession>A0A5N1J5S0</accession>
<protein>
    <recommendedName>
        <fullName evidence="7">DNA 3'-5' helicase</fullName>
        <ecNumber evidence="7">5.6.2.4</ecNumber>
    </recommendedName>
</protein>
<keyword evidence="2 9" id="KW-0378">Hydrolase</keyword>
<dbReference type="Pfam" id="PF00580">
    <property type="entry name" value="UvrD-helicase"/>
    <property type="match status" value="1"/>
</dbReference>
<comment type="catalytic activity">
    <reaction evidence="6">
        <text>Couples ATP hydrolysis with the unwinding of duplex DNA by translocating in the 3'-5' direction.</text>
        <dbReference type="EC" id="5.6.2.4"/>
    </reaction>
</comment>
<evidence type="ECO:0000256" key="10">
    <source>
        <dbReference type="SAM" id="Coils"/>
    </source>
</evidence>
<evidence type="ECO:0000256" key="6">
    <source>
        <dbReference type="ARBA" id="ARBA00034617"/>
    </source>
</evidence>
<feature type="binding site" evidence="9">
    <location>
        <begin position="10"/>
        <end position="17"/>
    </location>
    <ligand>
        <name>ATP</name>
        <dbReference type="ChEBI" id="CHEBI:30616"/>
    </ligand>
</feature>
<sequence length="1130" mass="129595">MPAVLKVYSSSAGSGKTYTLTKEYLKLALHTPDPSYYRTILAITFTNDAAAEMKERILHALRSFQPENATDLKEKRKAEELLQAITDELNQEYPGHNYTTDLLRIRAREVFTQILFHYADFAVSTIDSFVNKVVQAFTRELNIPFNFEVDLDAATLLNTAVAMLLDQVKDGEGNLLANTLEQYAEEKASEGKSWNSLPAELAEFGVNLLNEQVYEAVLSLQKLKLDDFRKIRTELQKKLKGIETEIQTFAKEGADLINNAGIPVEAFANGKLGIPAYFEGLAKEVDLEKPYAYAHKTFASGKFYSGKASALDKVTIEGICGGLTDCYNRIEAIRIERGPEYALIKEMIPNLYKLSVLNELEKCMQEIKKDKNLVHISEFNKKITDIVLHEPIPFIYERLGEKYHHILIDEFQDTSALQWNNLLPLIDNTLAGGHFNLVVGDAKQAIYRWRGGDLEQILHLYKGQTQNLYKNRRNEDILSERYQSLDHSLRPQNLNTNYRSDTQIINFNNELFRFIANHKGRAFETLQGIYDETFPQIAPGGKNEKGGLVQVIFASNDDPNFELDLQSGNRTETLFEGYENQQIITYSESNFDITLQLVKQALKDGYKLKDIAILSRKNANSREIATFLKEKGYAIISSDSLSLQNAEVVNLLIALFRIFNRPDDGLARAEALVLIYKIVKEEPINSRVTEEIAAVADDARSEIFFNKVRALGFDLKEKETGNLSLYELTEKLIRILDLLGKNNECEYLFRFLDLVMEYSLNNSNNLANFLQYWDLHKEKLSINTPKDLDAITITSIHKAKGLAYPVVIVPFADWSVVPMNRSLLWGKLDAENAPVEKLEVAVVGMSSRLENTALKNQYQTELERTFIENLNMLYVALTRPEHRLYLIAKKLDFTKEGNMKNISYFLHAYLVNKGLWDVAKPVFTLAEDFTTFSGKTTSVSEHYSLDQLHATDWEKRLKLKQHANNIFDFETQQQQRKWSRRLHYALSRLTTADELETVLNSLKNQGIISRREMPEFTERLQTVVQHPQMQIYFSQEVVFENEKEILDVRTLRYKPDRIVFDAKTNAVTLIDFKLPPEKNEYIENLNSYAQLFAELAHTNITCLLYYFEEERVHQWKFVPAKAGEQIGLGL</sequence>
<dbReference type="GO" id="GO:0016887">
    <property type="term" value="F:ATP hydrolysis activity"/>
    <property type="evidence" value="ECO:0007669"/>
    <property type="project" value="RHEA"/>
</dbReference>
<dbReference type="GO" id="GO:0000725">
    <property type="term" value="P:recombinational repair"/>
    <property type="evidence" value="ECO:0007669"/>
    <property type="project" value="TreeGrafter"/>
</dbReference>
<evidence type="ECO:0000256" key="1">
    <source>
        <dbReference type="ARBA" id="ARBA00022741"/>
    </source>
</evidence>
<comment type="catalytic activity">
    <reaction evidence="8">
        <text>ATP + H2O = ADP + phosphate + H(+)</text>
        <dbReference type="Rhea" id="RHEA:13065"/>
        <dbReference type="ChEBI" id="CHEBI:15377"/>
        <dbReference type="ChEBI" id="CHEBI:15378"/>
        <dbReference type="ChEBI" id="CHEBI:30616"/>
        <dbReference type="ChEBI" id="CHEBI:43474"/>
        <dbReference type="ChEBI" id="CHEBI:456216"/>
        <dbReference type="EC" id="5.6.2.4"/>
    </reaction>
</comment>
<keyword evidence="10" id="KW-0175">Coiled coil</keyword>
<dbReference type="EC" id="5.6.2.4" evidence="7"/>
<feature type="coiled-coil region" evidence="10">
    <location>
        <begin position="225"/>
        <end position="252"/>
    </location>
</feature>
<organism evidence="13 14">
    <name type="scientific">Adhaeribacter soli</name>
    <dbReference type="NCBI Taxonomy" id="2607655"/>
    <lineage>
        <taxon>Bacteria</taxon>
        <taxon>Pseudomonadati</taxon>
        <taxon>Bacteroidota</taxon>
        <taxon>Cytophagia</taxon>
        <taxon>Cytophagales</taxon>
        <taxon>Hymenobacteraceae</taxon>
        <taxon>Adhaeribacter</taxon>
    </lineage>
</organism>
<name>A0A5N1J5S0_9BACT</name>
<evidence type="ECO:0000256" key="4">
    <source>
        <dbReference type="ARBA" id="ARBA00022840"/>
    </source>
</evidence>
<keyword evidence="1 9" id="KW-0547">Nucleotide-binding</keyword>
<dbReference type="InterPro" id="IPR000212">
    <property type="entry name" value="DNA_helicase_UvrD/REP"/>
</dbReference>